<name>A0AA48GYI4_9BACT</name>
<sequence length="534" mass="59217">MNHTSVPTLGGVSLASGHDSPILTPAALDFIASLVRRFQPELDRLLEQRRHRQEAFDRGELPGFLPETAELRAGAWKVAPLPEVLLDRRVEITGPPERKMLINALNSGARVYMADFEDSLAPSLENLLDGQRNLAEAVRGTLAHVDPASGRRYAMEARTAALMVRPRGLHLPERNLLVDGRPVPAPLFDAGLFLWHNAAAQLARGAVPALYLPKLEHHLEARWWNDVLDAIEEGLGLPPGCVRTTMLIETLPAAFQMDEFLHAHRTRAAGLNLGRWDYIFSTIKTRRMDPGAVLPDRGEVRMDLPCMKAYARLLVRTCHRRGCLAMGGMSAFVPQRGDEEGTARAFDQVRADKRREAADGCDGTWVAHPALVPVAQGPFDEALRGPNQLHVVPGPVAAAELLEVPSGPRTERGLRHNLKVGIRYLESWLRGHGCVALYGLMEDAATAEICRMQTWQWINHQADVEGLGRLDRPLFHALVDFSLHQIRAEVGEDAFEDGRYLEAADLFETLVLDRVPQPFLTVPAYDLLLEPVLT</sequence>
<dbReference type="InterPro" id="IPR006252">
    <property type="entry name" value="Malate_synthA"/>
</dbReference>
<keyword evidence="5" id="KW-0808">Transferase</keyword>
<feature type="active site" description="Proton donor" evidence="7">
    <location>
        <position position="443"/>
    </location>
</feature>
<dbReference type="InterPro" id="IPR048356">
    <property type="entry name" value="MS_N"/>
</dbReference>
<feature type="domain" description="Malate synthase N-terminal" evidence="9">
    <location>
        <begin position="22"/>
        <end position="70"/>
    </location>
</feature>
<dbReference type="PIRSF" id="PIRSF001363">
    <property type="entry name" value="Malate_synth"/>
    <property type="match status" value="1"/>
</dbReference>
<evidence type="ECO:0000313" key="11">
    <source>
        <dbReference type="EMBL" id="BDU76755.1"/>
    </source>
</evidence>
<dbReference type="InterPro" id="IPR044856">
    <property type="entry name" value="Malate_synth_C_sf"/>
</dbReference>
<dbReference type="GO" id="GO:0006097">
    <property type="term" value="P:glyoxylate cycle"/>
    <property type="evidence" value="ECO:0007669"/>
    <property type="project" value="UniProtKB-KW"/>
</dbReference>
<gene>
    <name evidence="11" type="ORF">METESE_17130</name>
</gene>
<dbReference type="PANTHER" id="PTHR42902">
    <property type="entry name" value="MALATE SYNTHASE"/>
    <property type="match status" value="1"/>
</dbReference>
<dbReference type="NCBIfam" id="TIGR01344">
    <property type="entry name" value="malate_syn_A"/>
    <property type="match status" value="1"/>
</dbReference>
<dbReference type="AlphaFoldDB" id="A0AA48GYI4"/>
<evidence type="ECO:0000256" key="2">
    <source>
        <dbReference type="ARBA" id="ARBA00012636"/>
    </source>
</evidence>
<evidence type="ECO:0000259" key="8">
    <source>
        <dbReference type="Pfam" id="PF01274"/>
    </source>
</evidence>
<comment type="catalytic activity">
    <reaction evidence="6">
        <text>glyoxylate + acetyl-CoA + H2O = (S)-malate + CoA + H(+)</text>
        <dbReference type="Rhea" id="RHEA:18181"/>
        <dbReference type="ChEBI" id="CHEBI:15377"/>
        <dbReference type="ChEBI" id="CHEBI:15378"/>
        <dbReference type="ChEBI" id="CHEBI:15589"/>
        <dbReference type="ChEBI" id="CHEBI:36655"/>
        <dbReference type="ChEBI" id="CHEBI:57287"/>
        <dbReference type="ChEBI" id="CHEBI:57288"/>
        <dbReference type="EC" id="2.3.3.9"/>
    </reaction>
</comment>
<evidence type="ECO:0000256" key="1">
    <source>
        <dbReference type="ARBA" id="ARBA00006394"/>
    </source>
</evidence>
<feature type="active site" description="Proton acceptor" evidence="7">
    <location>
        <position position="165"/>
    </location>
</feature>
<protein>
    <recommendedName>
        <fullName evidence="2">malate synthase</fullName>
        <ecNumber evidence="2">2.3.3.9</ecNumber>
    </recommendedName>
</protein>
<dbReference type="GO" id="GO:0006099">
    <property type="term" value="P:tricarboxylic acid cycle"/>
    <property type="evidence" value="ECO:0007669"/>
    <property type="project" value="UniProtKB-KW"/>
</dbReference>
<dbReference type="CDD" id="cd00727">
    <property type="entry name" value="malate_synt_A"/>
    <property type="match status" value="1"/>
</dbReference>
<keyword evidence="4" id="KW-0816">Tricarboxylic acid cycle</keyword>
<dbReference type="EMBL" id="AP027081">
    <property type="protein sequence ID" value="BDU76755.1"/>
    <property type="molecule type" value="Genomic_DNA"/>
</dbReference>
<evidence type="ECO:0000259" key="9">
    <source>
        <dbReference type="Pfam" id="PF20656"/>
    </source>
</evidence>
<dbReference type="FunFam" id="3.20.20.360:FF:000001">
    <property type="entry name" value="Malate synthase"/>
    <property type="match status" value="1"/>
</dbReference>
<keyword evidence="12" id="KW-1185">Reference proteome</keyword>
<dbReference type="Pfam" id="PF01274">
    <property type="entry name" value="MS_TIM-barrel"/>
    <property type="match status" value="1"/>
</dbReference>
<dbReference type="InterPro" id="IPR048355">
    <property type="entry name" value="MS_C"/>
</dbReference>
<evidence type="ECO:0000256" key="6">
    <source>
        <dbReference type="ARBA" id="ARBA00047918"/>
    </source>
</evidence>
<accession>A0AA48GYI4</accession>
<dbReference type="Pfam" id="PF20659">
    <property type="entry name" value="MS_C"/>
    <property type="match status" value="1"/>
</dbReference>
<keyword evidence="3" id="KW-0329">Glyoxylate bypass</keyword>
<dbReference type="FunFam" id="1.20.1220.12:FF:000001">
    <property type="entry name" value="Malate synthase"/>
    <property type="match status" value="1"/>
</dbReference>
<evidence type="ECO:0000256" key="5">
    <source>
        <dbReference type="ARBA" id="ARBA00022679"/>
    </source>
</evidence>
<dbReference type="KEGG" id="msea:METESE_17130"/>
<dbReference type="Gene3D" id="3.20.20.360">
    <property type="entry name" value="Malate synthase, domain 3"/>
    <property type="match status" value="1"/>
</dbReference>
<feature type="domain" description="Malate synthase TIM barrel" evidence="8">
    <location>
        <begin position="162"/>
        <end position="402"/>
    </location>
</feature>
<dbReference type="Proteomes" id="UP001228113">
    <property type="component" value="Chromosome"/>
</dbReference>
<dbReference type="Pfam" id="PF20656">
    <property type="entry name" value="MS_N"/>
    <property type="match status" value="1"/>
</dbReference>
<dbReference type="InterPro" id="IPR046363">
    <property type="entry name" value="MS_N_TIM-barrel_dom"/>
</dbReference>
<evidence type="ECO:0000259" key="10">
    <source>
        <dbReference type="Pfam" id="PF20659"/>
    </source>
</evidence>
<evidence type="ECO:0000256" key="4">
    <source>
        <dbReference type="ARBA" id="ARBA00022532"/>
    </source>
</evidence>
<dbReference type="Gene3D" id="1.20.1220.12">
    <property type="entry name" value="Malate synthase, domain III"/>
    <property type="match status" value="1"/>
</dbReference>
<dbReference type="GO" id="GO:0005737">
    <property type="term" value="C:cytoplasm"/>
    <property type="evidence" value="ECO:0007669"/>
    <property type="project" value="TreeGrafter"/>
</dbReference>
<evidence type="ECO:0000313" key="12">
    <source>
        <dbReference type="Proteomes" id="UP001228113"/>
    </source>
</evidence>
<dbReference type="InterPro" id="IPR011076">
    <property type="entry name" value="Malate_synth_sf"/>
</dbReference>
<organism evidence="11 12">
    <name type="scientific">Mesoterricola sediminis</name>
    <dbReference type="NCBI Taxonomy" id="2927980"/>
    <lineage>
        <taxon>Bacteria</taxon>
        <taxon>Pseudomonadati</taxon>
        <taxon>Acidobacteriota</taxon>
        <taxon>Holophagae</taxon>
        <taxon>Holophagales</taxon>
        <taxon>Holophagaceae</taxon>
        <taxon>Mesoterricola</taxon>
    </lineage>
</organism>
<reference evidence="11" key="1">
    <citation type="journal article" date="2023" name="Int. J. Syst. Evol. Microbiol.">
        <title>Mesoterricola silvestris gen. nov., sp. nov., Mesoterricola sediminis sp. nov., Geothrix oryzae sp. nov., Geothrix edaphica sp. nov., Geothrix rubra sp. nov., and Geothrix limicola sp. nov., six novel members of Acidobacteriota isolated from soils.</title>
        <authorList>
            <person name="Itoh H."/>
            <person name="Sugisawa Y."/>
            <person name="Mise K."/>
            <person name="Xu Z."/>
            <person name="Kuniyasu M."/>
            <person name="Ushijima N."/>
            <person name="Kawano K."/>
            <person name="Kobayashi E."/>
            <person name="Shiratori Y."/>
            <person name="Masuda Y."/>
            <person name="Senoo K."/>
        </authorList>
    </citation>
    <scope>NUCLEOTIDE SEQUENCE</scope>
    <source>
        <strain evidence="11">W786</strain>
    </source>
</reference>
<dbReference type="PANTHER" id="PTHR42902:SF1">
    <property type="entry name" value="MALATE SYNTHASE 1-RELATED"/>
    <property type="match status" value="1"/>
</dbReference>
<comment type="similarity">
    <text evidence="1">Belongs to the malate synthase family.</text>
</comment>
<dbReference type="RefSeq" id="WP_243333776.1">
    <property type="nucleotide sequence ID" value="NZ_AP027081.1"/>
</dbReference>
<dbReference type="EC" id="2.3.3.9" evidence="2"/>
<dbReference type="SUPFAM" id="SSF51645">
    <property type="entry name" value="Malate synthase G"/>
    <property type="match status" value="1"/>
</dbReference>
<dbReference type="InterPro" id="IPR001465">
    <property type="entry name" value="Malate_synthase_TIM"/>
</dbReference>
<feature type="domain" description="Malate synthase C-terminal" evidence="10">
    <location>
        <begin position="409"/>
        <end position="527"/>
    </location>
</feature>
<proteinExistence type="inferred from homology"/>
<evidence type="ECO:0000256" key="3">
    <source>
        <dbReference type="ARBA" id="ARBA00022435"/>
    </source>
</evidence>
<dbReference type="GO" id="GO:0004474">
    <property type="term" value="F:malate synthase activity"/>
    <property type="evidence" value="ECO:0007669"/>
    <property type="project" value="UniProtKB-EC"/>
</dbReference>
<evidence type="ECO:0000256" key="7">
    <source>
        <dbReference type="PIRSR" id="PIRSR001363-1"/>
    </source>
</evidence>